<dbReference type="OrthoDB" id="999962at2759"/>
<proteinExistence type="predicted"/>
<evidence type="ECO:0000256" key="4">
    <source>
        <dbReference type="ARBA" id="ARBA00022692"/>
    </source>
</evidence>
<evidence type="ECO:0000256" key="7">
    <source>
        <dbReference type="SAM" id="Phobius"/>
    </source>
</evidence>
<dbReference type="PANTHER" id="PTHR10778:SF4">
    <property type="entry name" value="NUCLEOTIDE SUGAR TRANSPORTER SLC35B4"/>
    <property type="match status" value="1"/>
</dbReference>
<organism evidence="8 9">
    <name type="scientific">Modicella reniformis</name>
    <dbReference type="NCBI Taxonomy" id="1440133"/>
    <lineage>
        <taxon>Eukaryota</taxon>
        <taxon>Fungi</taxon>
        <taxon>Fungi incertae sedis</taxon>
        <taxon>Mucoromycota</taxon>
        <taxon>Mortierellomycotina</taxon>
        <taxon>Mortierellomycetes</taxon>
        <taxon>Mortierellales</taxon>
        <taxon>Mortierellaceae</taxon>
        <taxon>Modicella</taxon>
    </lineage>
</organism>
<dbReference type="GO" id="GO:0000139">
    <property type="term" value="C:Golgi membrane"/>
    <property type="evidence" value="ECO:0007669"/>
    <property type="project" value="TreeGrafter"/>
</dbReference>
<feature type="transmembrane region" description="Helical" evidence="7">
    <location>
        <begin position="81"/>
        <end position="101"/>
    </location>
</feature>
<keyword evidence="6 7" id="KW-0472">Membrane</keyword>
<evidence type="ECO:0000256" key="2">
    <source>
        <dbReference type="ARBA" id="ARBA00022448"/>
    </source>
</evidence>
<keyword evidence="3" id="KW-0762">Sugar transport</keyword>
<feature type="transmembrane region" description="Helical" evidence="7">
    <location>
        <begin position="51"/>
        <end position="69"/>
    </location>
</feature>
<evidence type="ECO:0000256" key="1">
    <source>
        <dbReference type="ARBA" id="ARBA00004127"/>
    </source>
</evidence>
<dbReference type="InterPro" id="IPR037185">
    <property type="entry name" value="EmrE-like"/>
</dbReference>
<reference evidence="8" key="1">
    <citation type="journal article" date="2020" name="Fungal Divers.">
        <title>Resolving the Mortierellaceae phylogeny through synthesis of multi-gene phylogenetics and phylogenomics.</title>
        <authorList>
            <person name="Vandepol N."/>
            <person name="Liber J."/>
            <person name="Desiro A."/>
            <person name="Na H."/>
            <person name="Kennedy M."/>
            <person name="Barry K."/>
            <person name="Grigoriev I.V."/>
            <person name="Miller A.N."/>
            <person name="O'Donnell K."/>
            <person name="Stajich J.E."/>
            <person name="Bonito G."/>
        </authorList>
    </citation>
    <scope>NUCLEOTIDE SEQUENCE</scope>
    <source>
        <strain evidence="8">MES-2147</strain>
    </source>
</reference>
<keyword evidence="2" id="KW-0813">Transport</keyword>
<dbReference type="SUPFAM" id="SSF103481">
    <property type="entry name" value="Multidrug resistance efflux transporter EmrE"/>
    <property type="match status" value="1"/>
</dbReference>
<evidence type="ECO:0000256" key="5">
    <source>
        <dbReference type="ARBA" id="ARBA00022989"/>
    </source>
</evidence>
<keyword evidence="5 7" id="KW-1133">Transmembrane helix</keyword>
<keyword evidence="4 7" id="KW-0812">Transmembrane</keyword>
<evidence type="ECO:0000256" key="3">
    <source>
        <dbReference type="ARBA" id="ARBA00022597"/>
    </source>
</evidence>
<feature type="non-terminal residue" evidence="8">
    <location>
        <position position="120"/>
    </location>
</feature>
<sequence length="120" mass="13133">MFFAGSVLNNWSLAYKISIPLQIIFRSGGLIIGMVLGMVLMKKRYTRSQTFAVIVVTIGVIYATSSAKANTQKAQVSTGDYAIGVSMLSVALIISSLMGLLQEATYRTYGSEWREGLFYS</sequence>
<dbReference type="EMBL" id="JAAAHW010003613">
    <property type="protein sequence ID" value="KAF9982176.1"/>
    <property type="molecule type" value="Genomic_DNA"/>
</dbReference>
<evidence type="ECO:0000313" key="8">
    <source>
        <dbReference type="EMBL" id="KAF9982176.1"/>
    </source>
</evidence>
<dbReference type="AlphaFoldDB" id="A0A9P6M9G3"/>
<accession>A0A9P6M9G3</accession>
<name>A0A9P6M9G3_9FUNG</name>
<dbReference type="GO" id="GO:0005462">
    <property type="term" value="F:UDP-N-acetylglucosamine transmembrane transporter activity"/>
    <property type="evidence" value="ECO:0007669"/>
    <property type="project" value="TreeGrafter"/>
</dbReference>
<dbReference type="GO" id="GO:0005464">
    <property type="term" value="F:UDP-xylose transmembrane transporter activity"/>
    <property type="evidence" value="ECO:0007669"/>
    <property type="project" value="TreeGrafter"/>
</dbReference>
<dbReference type="Pfam" id="PF08449">
    <property type="entry name" value="UAA"/>
    <property type="match status" value="1"/>
</dbReference>
<gene>
    <name evidence="8" type="primary">YEA4</name>
    <name evidence="8" type="ORF">BGZ65_003150</name>
</gene>
<protein>
    <submittedName>
        <fullName evidence="8">Golgi uridine diphosphate-N- acetylglucosamine transporter</fullName>
    </submittedName>
</protein>
<comment type="subcellular location">
    <subcellularLocation>
        <location evidence="1">Endomembrane system</location>
        <topology evidence="1">Multi-pass membrane protein</topology>
    </subcellularLocation>
</comment>
<dbReference type="InterPro" id="IPR013657">
    <property type="entry name" value="SCL35B1-4/HUT1"/>
</dbReference>
<comment type="caution">
    <text evidence="8">The sequence shown here is derived from an EMBL/GenBank/DDBJ whole genome shotgun (WGS) entry which is preliminary data.</text>
</comment>
<dbReference type="PANTHER" id="PTHR10778">
    <property type="entry name" value="SOLUTE CARRIER FAMILY 35 MEMBER B"/>
    <property type="match status" value="1"/>
</dbReference>
<keyword evidence="9" id="KW-1185">Reference proteome</keyword>
<feature type="transmembrane region" description="Helical" evidence="7">
    <location>
        <begin position="20"/>
        <end position="39"/>
    </location>
</feature>
<dbReference type="Proteomes" id="UP000749646">
    <property type="component" value="Unassembled WGS sequence"/>
</dbReference>
<dbReference type="GO" id="GO:0005789">
    <property type="term" value="C:endoplasmic reticulum membrane"/>
    <property type="evidence" value="ECO:0007669"/>
    <property type="project" value="TreeGrafter"/>
</dbReference>
<evidence type="ECO:0000313" key="9">
    <source>
        <dbReference type="Proteomes" id="UP000749646"/>
    </source>
</evidence>
<evidence type="ECO:0000256" key="6">
    <source>
        <dbReference type="ARBA" id="ARBA00023136"/>
    </source>
</evidence>